<dbReference type="PANTHER" id="PTHR22939:SF129">
    <property type="entry name" value="SERINE PROTEASE HTRA2, MITOCHONDRIAL"/>
    <property type="match status" value="1"/>
</dbReference>
<keyword evidence="7" id="KW-1185">Reference proteome</keyword>
<evidence type="ECO:0000256" key="1">
    <source>
        <dbReference type="ARBA" id="ARBA00010541"/>
    </source>
</evidence>
<comment type="caution">
    <text evidence="6">The sequence shown here is derived from an EMBL/GenBank/DDBJ whole genome shotgun (WGS) entry which is preliminary data.</text>
</comment>
<keyword evidence="2 6" id="KW-0645">Protease</keyword>
<feature type="domain" description="PDZ" evidence="5">
    <location>
        <begin position="386"/>
        <end position="451"/>
    </location>
</feature>
<evidence type="ECO:0000259" key="5">
    <source>
        <dbReference type="PROSITE" id="PS50106"/>
    </source>
</evidence>
<dbReference type="SUPFAM" id="SSF50494">
    <property type="entry name" value="Trypsin-like serine proteases"/>
    <property type="match status" value="1"/>
</dbReference>
<organism evidence="6 7">
    <name type="scientific">Neorhodopirellula lusitana</name>
    <dbReference type="NCBI Taxonomy" id="445327"/>
    <lineage>
        <taxon>Bacteria</taxon>
        <taxon>Pseudomonadati</taxon>
        <taxon>Planctomycetota</taxon>
        <taxon>Planctomycetia</taxon>
        <taxon>Pirellulales</taxon>
        <taxon>Pirellulaceae</taxon>
        <taxon>Neorhodopirellula</taxon>
    </lineage>
</organism>
<evidence type="ECO:0000256" key="3">
    <source>
        <dbReference type="ARBA" id="ARBA00022801"/>
    </source>
</evidence>
<dbReference type="EMBL" id="FXUG01000013">
    <property type="protein sequence ID" value="SMP70652.1"/>
    <property type="molecule type" value="Genomic_DNA"/>
</dbReference>
<dbReference type="InterPro" id="IPR009003">
    <property type="entry name" value="Peptidase_S1_PA"/>
</dbReference>
<feature type="region of interest" description="Disordered" evidence="4">
    <location>
        <begin position="112"/>
        <end position="136"/>
    </location>
</feature>
<dbReference type="SMART" id="SM00228">
    <property type="entry name" value="PDZ"/>
    <property type="match status" value="1"/>
</dbReference>
<keyword evidence="3" id="KW-0378">Hydrolase</keyword>
<dbReference type="Gene3D" id="2.40.10.120">
    <property type="match status" value="1"/>
</dbReference>
<dbReference type="InterPro" id="IPR001478">
    <property type="entry name" value="PDZ"/>
</dbReference>
<dbReference type="Pfam" id="PF13180">
    <property type="entry name" value="PDZ_2"/>
    <property type="match status" value="1"/>
</dbReference>
<proteinExistence type="inferred from homology"/>
<comment type="similarity">
    <text evidence="1">Belongs to the peptidase S1C family.</text>
</comment>
<dbReference type="RefSeq" id="WP_283434353.1">
    <property type="nucleotide sequence ID" value="NZ_FXUG01000013.1"/>
</dbReference>
<dbReference type="Pfam" id="PF13365">
    <property type="entry name" value="Trypsin_2"/>
    <property type="match status" value="1"/>
</dbReference>
<accession>A0ABY1QKL6</accession>
<evidence type="ECO:0000313" key="6">
    <source>
        <dbReference type="EMBL" id="SMP70652.1"/>
    </source>
</evidence>
<evidence type="ECO:0000256" key="2">
    <source>
        <dbReference type="ARBA" id="ARBA00022670"/>
    </source>
</evidence>
<sequence length="510" mass="54177">MRLHSHSLPIRLVSQACGSALRVMFPGQISWFRATGPSVRFTRRPGLNGEGRQSHGLRLAAILGLVSLTGQSGMLGGVLGDQTAMGQAIITLAEQETAPAESAADVSKAAMAQEPVQEQALKPVKASEPNEKVSVQSDARALSRAFRQAARAATPSVVTVYSYGQNLDKPADNDDAEEIPPGDETLGPTPPPKSEDDGFPLTGLGSGVIVNLQIEPIAGESQEADNSVAGYWVMTNNHVINDARRVVVQLPDETELVATVVHGDPDSDIAVLRLETDLTLDVATLGDSDRLEIGDWVLAIGSPFKLEATVSAGIISAKNRALDRVRRGRLLQTDAAINPGNSGGPLIDLEGEVIAISTAIATRNGGYQGIGFAVPVNQARWIARELAQFERVRRAAMGIRLAELNPKNAKKLSLPTYLGVLVYQVIDDSAAQRAGLQNMDVILEFAGQRVRKPGALQEAVERQPVGSTQQIKIYRAGEELIKEIVLAPLEDPTAVEGGAEEGSEEEAAGK</sequence>
<dbReference type="Proteomes" id="UP001158067">
    <property type="component" value="Unassembled WGS sequence"/>
</dbReference>
<dbReference type="GO" id="GO:0006508">
    <property type="term" value="P:proteolysis"/>
    <property type="evidence" value="ECO:0007669"/>
    <property type="project" value="UniProtKB-KW"/>
</dbReference>
<dbReference type="InterPro" id="IPR001940">
    <property type="entry name" value="Peptidase_S1C"/>
</dbReference>
<protein>
    <submittedName>
        <fullName evidence="6">Serine protease, S1-C subfamily, contains C-terminal PDZ domain</fullName>
    </submittedName>
</protein>
<name>A0ABY1QKL6_9BACT</name>
<dbReference type="InterPro" id="IPR036034">
    <property type="entry name" value="PDZ_sf"/>
</dbReference>
<dbReference type="PANTHER" id="PTHR22939">
    <property type="entry name" value="SERINE PROTEASE FAMILY S1C HTRA-RELATED"/>
    <property type="match status" value="1"/>
</dbReference>
<dbReference type="SUPFAM" id="SSF50156">
    <property type="entry name" value="PDZ domain-like"/>
    <property type="match status" value="1"/>
</dbReference>
<gene>
    <name evidence="6" type="ORF">SAMN06265222_11399</name>
</gene>
<reference evidence="6 7" key="1">
    <citation type="submission" date="2017-05" db="EMBL/GenBank/DDBJ databases">
        <authorList>
            <person name="Varghese N."/>
            <person name="Submissions S."/>
        </authorList>
    </citation>
    <scope>NUCLEOTIDE SEQUENCE [LARGE SCALE GENOMIC DNA]</scope>
    <source>
        <strain evidence="6 7">DSM 25457</strain>
    </source>
</reference>
<dbReference type="Gene3D" id="2.30.42.10">
    <property type="match status" value="1"/>
</dbReference>
<dbReference type="PROSITE" id="PS50106">
    <property type="entry name" value="PDZ"/>
    <property type="match status" value="1"/>
</dbReference>
<feature type="region of interest" description="Disordered" evidence="4">
    <location>
        <begin position="165"/>
        <end position="200"/>
    </location>
</feature>
<dbReference type="GO" id="GO:0008233">
    <property type="term" value="F:peptidase activity"/>
    <property type="evidence" value="ECO:0007669"/>
    <property type="project" value="UniProtKB-KW"/>
</dbReference>
<evidence type="ECO:0000256" key="4">
    <source>
        <dbReference type="SAM" id="MobiDB-lite"/>
    </source>
</evidence>
<evidence type="ECO:0000313" key="7">
    <source>
        <dbReference type="Proteomes" id="UP001158067"/>
    </source>
</evidence>
<dbReference type="PRINTS" id="PR00834">
    <property type="entry name" value="PROTEASES2C"/>
</dbReference>